<dbReference type="Proteomes" id="UP000042394">
    <property type="component" value="Unassembled WGS sequence"/>
</dbReference>
<keyword evidence="1" id="KW-0472">Membrane</keyword>
<keyword evidence="1" id="KW-1133">Transmembrane helix</keyword>
<sequence>MDIAQAAGAAFNIRLQIIAGTVIALVALVLLFYFGGVKFVGRPKTFAENMFL</sequence>
<proteinExistence type="predicted"/>
<accession>A0A655DH15</accession>
<keyword evidence="1" id="KW-0812">Transmembrane</keyword>
<dbReference type="AlphaFoldDB" id="A0A655DH15"/>
<feature type="transmembrane region" description="Helical" evidence="1">
    <location>
        <begin position="15"/>
        <end position="34"/>
    </location>
</feature>
<evidence type="ECO:0000313" key="3">
    <source>
        <dbReference type="Proteomes" id="UP000042394"/>
    </source>
</evidence>
<reference evidence="2 3" key="1">
    <citation type="submission" date="2015-03" db="EMBL/GenBank/DDBJ databases">
        <authorList>
            <consortium name="Pathogen Informatics"/>
        </authorList>
    </citation>
    <scope>NUCLEOTIDE SEQUENCE [LARGE SCALE GENOMIC DNA]</scope>
    <source>
        <strain evidence="2 3">D4891</strain>
    </source>
</reference>
<protein>
    <submittedName>
        <fullName evidence="2">Uncharacterized protein</fullName>
    </submittedName>
</protein>
<dbReference type="EMBL" id="CQPD01000033">
    <property type="protein sequence ID" value="CNU64145.1"/>
    <property type="molecule type" value="Genomic_DNA"/>
</dbReference>
<organism evidence="2 3">
    <name type="scientific">Salmonella enterica subsp. enterica serovar Bovismorbificans</name>
    <dbReference type="NCBI Taxonomy" id="58097"/>
    <lineage>
        <taxon>Bacteria</taxon>
        <taxon>Pseudomonadati</taxon>
        <taxon>Pseudomonadota</taxon>
        <taxon>Gammaproteobacteria</taxon>
        <taxon>Enterobacterales</taxon>
        <taxon>Enterobacteriaceae</taxon>
        <taxon>Salmonella</taxon>
    </lineage>
</organism>
<name>A0A655DH15_SALET</name>
<evidence type="ECO:0000313" key="2">
    <source>
        <dbReference type="EMBL" id="CNU64145.1"/>
    </source>
</evidence>
<evidence type="ECO:0000256" key="1">
    <source>
        <dbReference type="SAM" id="Phobius"/>
    </source>
</evidence>
<gene>
    <name evidence="2" type="ORF">ERS008207_03154</name>
</gene>